<evidence type="ECO:0000313" key="1">
    <source>
        <dbReference type="EMBL" id="MPC53839.1"/>
    </source>
</evidence>
<dbReference type="Proteomes" id="UP000324222">
    <property type="component" value="Unassembled WGS sequence"/>
</dbReference>
<name>A0A5B7G8A9_PORTR</name>
<sequence>MEKKTTALSRSASVTAGDNLSRSSRLYPASLYLRLASHLYWPAPNLATPEKIICFTVPRSAGISVSRTLISSDNHCEAL</sequence>
<gene>
    <name evidence="1" type="ORF">E2C01_047741</name>
</gene>
<accession>A0A5B7G8A9</accession>
<dbReference type="AlphaFoldDB" id="A0A5B7G8A9"/>
<evidence type="ECO:0000313" key="2">
    <source>
        <dbReference type="Proteomes" id="UP000324222"/>
    </source>
</evidence>
<organism evidence="1 2">
    <name type="scientific">Portunus trituberculatus</name>
    <name type="common">Swimming crab</name>
    <name type="synonym">Neptunus trituberculatus</name>
    <dbReference type="NCBI Taxonomy" id="210409"/>
    <lineage>
        <taxon>Eukaryota</taxon>
        <taxon>Metazoa</taxon>
        <taxon>Ecdysozoa</taxon>
        <taxon>Arthropoda</taxon>
        <taxon>Crustacea</taxon>
        <taxon>Multicrustacea</taxon>
        <taxon>Malacostraca</taxon>
        <taxon>Eumalacostraca</taxon>
        <taxon>Eucarida</taxon>
        <taxon>Decapoda</taxon>
        <taxon>Pleocyemata</taxon>
        <taxon>Brachyura</taxon>
        <taxon>Eubrachyura</taxon>
        <taxon>Portunoidea</taxon>
        <taxon>Portunidae</taxon>
        <taxon>Portuninae</taxon>
        <taxon>Portunus</taxon>
    </lineage>
</organism>
<reference evidence="1 2" key="1">
    <citation type="submission" date="2019-05" db="EMBL/GenBank/DDBJ databases">
        <title>Another draft genome of Portunus trituberculatus and its Hox gene families provides insights of decapod evolution.</title>
        <authorList>
            <person name="Jeong J.-H."/>
            <person name="Song I."/>
            <person name="Kim S."/>
            <person name="Choi T."/>
            <person name="Kim D."/>
            <person name="Ryu S."/>
            <person name="Kim W."/>
        </authorList>
    </citation>
    <scope>NUCLEOTIDE SEQUENCE [LARGE SCALE GENOMIC DNA]</scope>
    <source>
        <tissue evidence="1">Muscle</tissue>
    </source>
</reference>
<dbReference type="EMBL" id="VSRR010011924">
    <property type="protein sequence ID" value="MPC53839.1"/>
    <property type="molecule type" value="Genomic_DNA"/>
</dbReference>
<proteinExistence type="predicted"/>
<comment type="caution">
    <text evidence="1">The sequence shown here is derived from an EMBL/GenBank/DDBJ whole genome shotgun (WGS) entry which is preliminary data.</text>
</comment>
<keyword evidence="2" id="KW-1185">Reference proteome</keyword>
<protein>
    <submittedName>
        <fullName evidence="1">Uncharacterized protein</fullName>
    </submittedName>
</protein>